<keyword evidence="5 8" id="KW-1133">Transmembrane helix</keyword>
<dbReference type="InterPro" id="IPR023408">
    <property type="entry name" value="MscS_beta-dom_sf"/>
</dbReference>
<dbReference type="InterPro" id="IPR006686">
    <property type="entry name" value="MscS_channel_CS"/>
</dbReference>
<comment type="similarity">
    <text evidence="2">Belongs to the MscS (TC 1.A.23) family.</text>
</comment>
<dbReference type="OrthoDB" id="9775207at2"/>
<dbReference type="PANTHER" id="PTHR43634:SF2">
    <property type="entry name" value="LOW CONDUCTANCE MECHANOSENSITIVE CHANNEL YNAI"/>
    <property type="match status" value="1"/>
</dbReference>
<dbReference type="GO" id="GO:0008381">
    <property type="term" value="F:mechanosensitive monoatomic ion channel activity"/>
    <property type="evidence" value="ECO:0007669"/>
    <property type="project" value="UniProtKB-ARBA"/>
</dbReference>
<dbReference type="InterPro" id="IPR049142">
    <property type="entry name" value="MS_channel_1st"/>
</dbReference>
<dbReference type="Pfam" id="PF21082">
    <property type="entry name" value="MS_channel_3rd"/>
    <property type="match status" value="1"/>
</dbReference>
<dbReference type="InterPro" id="IPR011066">
    <property type="entry name" value="MscS_channel_C_sf"/>
</dbReference>
<dbReference type="PANTHER" id="PTHR43634">
    <property type="entry name" value="OW CONDUCTANCE MECHANOSENSITIVE CHANNEL"/>
    <property type="match status" value="1"/>
</dbReference>
<feature type="domain" description="Mechanosensitive ion channel transmembrane helices 2/3" evidence="11">
    <location>
        <begin position="383"/>
        <end position="424"/>
    </location>
</feature>
<feature type="coiled-coil region" evidence="7">
    <location>
        <begin position="52"/>
        <end position="105"/>
    </location>
</feature>
<evidence type="ECO:0000256" key="4">
    <source>
        <dbReference type="ARBA" id="ARBA00022692"/>
    </source>
</evidence>
<dbReference type="InterPro" id="IPR006685">
    <property type="entry name" value="MscS_channel_2nd"/>
</dbReference>
<evidence type="ECO:0000256" key="2">
    <source>
        <dbReference type="ARBA" id="ARBA00008017"/>
    </source>
</evidence>
<dbReference type="SUPFAM" id="SSF82861">
    <property type="entry name" value="Mechanosensitive channel protein MscS (YggB), transmembrane region"/>
    <property type="match status" value="1"/>
</dbReference>
<dbReference type="AlphaFoldDB" id="A0A4Q0ZCR3"/>
<dbReference type="InterPro" id="IPR049278">
    <property type="entry name" value="MS_channel_C"/>
</dbReference>
<dbReference type="InterPro" id="IPR010920">
    <property type="entry name" value="LSM_dom_sf"/>
</dbReference>
<reference evidence="12 13" key="1">
    <citation type="submission" date="2017-10" db="EMBL/GenBank/DDBJ databases">
        <title>Genomics of the genus Arcobacter.</title>
        <authorList>
            <person name="Perez-Cataluna A."/>
            <person name="Figueras M.J."/>
        </authorList>
    </citation>
    <scope>NUCLEOTIDE SEQUENCE [LARGE SCALE GENOMIC DNA]</scope>
    <source>
        <strain evidence="12 13">F26</strain>
    </source>
</reference>
<dbReference type="SUPFAM" id="SSF82689">
    <property type="entry name" value="Mechanosensitive channel protein MscS (YggB), C-terminal domain"/>
    <property type="match status" value="1"/>
</dbReference>
<protein>
    <recommendedName>
        <fullName evidence="14">Mechanosensitive ion channel family protein</fullName>
    </recommendedName>
</protein>
<evidence type="ECO:0000256" key="3">
    <source>
        <dbReference type="ARBA" id="ARBA00022475"/>
    </source>
</evidence>
<dbReference type="Proteomes" id="UP000290870">
    <property type="component" value="Unassembled WGS sequence"/>
</dbReference>
<evidence type="ECO:0000256" key="5">
    <source>
        <dbReference type="ARBA" id="ARBA00022989"/>
    </source>
</evidence>
<feature type="domain" description="Mechanosensitive ion channel MscS" evidence="9">
    <location>
        <begin position="425"/>
        <end position="492"/>
    </location>
</feature>
<keyword evidence="7" id="KW-0175">Coiled coil</keyword>
<dbReference type="Pfam" id="PF21088">
    <property type="entry name" value="MS_channel_1st"/>
    <property type="match status" value="1"/>
</dbReference>
<comment type="caution">
    <text evidence="12">The sequence shown here is derived from an EMBL/GenBank/DDBJ whole genome shotgun (WGS) entry which is preliminary data.</text>
</comment>
<name>A0A4Q0ZCR3_9BACT</name>
<dbReference type="SUPFAM" id="SSF50182">
    <property type="entry name" value="Sm-like ribonucleoproteins"/>
    <property type="match status" value="1"/>
</dbReference>
<dbReference type="InterPro" id="IPR045042">
    <property type="entry name" value="YnaI-like"/>
</dbReference>
<dbReference type="InterPro" id="IPR011014">
    <property type="entry name" value="MscS_channel_TM-2"/>
</dbReference>
<keyword evidence="4 8" id="KW-0812">Transmembrane</keyword>
<feature type="transmembrane region" description="Helical" evidence="8">
    <location>
        <begin position="247"/>
        <end position="269"/>
    </location>
</feature>
<dbReference type="PROSITE" id="PS01246">
    <property type="entry name" value="UPF0003"/>
    <property type="match status" value="1"/>
</dbReference>
<accession>A0A4Q0ZCR3</accession>
<feature type="transmembrane region" description="Helical" evidence="8">
    <location>
        <begin position="338"/>
        <end position="359"/>
    </location>
</feature>
<evidence type="ECO:0000256" key="8">
    <source>
        <dbReference type="SAM" id="Phobius"/>
    </source>
</evidence>
<evidence type="ECO:0000313" key="13">
    <source>
        <dbReference type="Proteomes" id="UP000290870"/>
    </source>
</evidence>
<sequence length="632" mass="73697">MFKIFKLLLTIFLLQNILFSQEIVTSPIKLMSKEISSSTATPIEQSNTQELTQSIEEQIDKQNKLVEEVINNLNNESYLITLANKNQYENDINFLTNRINANKIQKNFLAVARDELKIFYLKHKIEYEQSLKNIIIGKQEFKDKKFFEDLLQRNIRLLEDFKIDEYTALYESEIKNVNNKVSMEFIDNYIELYNQKHTQLFILQYLYSNIQKFRASNFFIDEFNLKYVINKIDSIKGISFISSLTSYHLNFSIGELFVVLLIIIFFRLLNRYLIVIITSFISKIFIKDKNTTEEESILFNLKEAINSPLIYSLYLFSIQLSIFIIVKDQNLINAIMPWINTIYIALLTWAVYAILNIAINIYAQNLLERYQNVRKEMIVFILKIIKVVLIIFVVLFLFTQLGLDVKAILASLGVGGIAIALAAKDTLANFFASLNIMTDNSFSQGDWIKTNDFEGTVVDIRMRTTRIRTFDNAMITVPNSQIANAHILNWSKRIIGRRIKMNISITYESKMEDILNLKRDIYDMLSNHPKIATNQNIHISKTRAFEAIKKEDLEGIKNTLLVFIDEYASSSIDILVYCFSKSPNWEDWLITKEEVIVEISKLVEKNNCEFAYPAQTIFLKKEGEMKKDIEEI</sequence>
<evidence type="ECO:0000256" key="7">
    <source>
        <dbReference type="SAM" id="Coils"/>
    </source>
</evidence>
<gene>
    <name evidence="12" type="ORF">CRU90_09655</name>
</gene>
<comment type="subcellular location">
    <subcellularLocation>
        <location evidence="1">Cell membrane</location>
        <topology evidence="1">Multi-pass membrane protein</topology>
    </subcellularLocation>
</comment>
<evidence type="ECO:0000259" key="9">
    <source>
        <dbReference type="Pfam" id="PF00924"/>
    </source>
</evidence>
<dbReference type="Gene3D" id="2.30.30.60">
    <property type="match status" value="1"/>
</dbReference>
<feature type="domain" description="Mechanosensitive ion channel MscS C-terminal" evidence="10">
    <location>
        <begin position="499"/>
        <end position="610"/>
    </location>
</feature>
<dbReference type="Gene3D" id="1.10.287.1260">
    <property type="match status" value="1"/>
</dbReference>
<proteinExistence type="inferred from homology"/>
<evidence type="ECO:0000313" key="12">
    <source>
        <dbReference type="EMBL" id="RXJ83470.1"/>
    </source>
</evidence>
<evidence type="ECO:0008006" key="14">
    <source>
        <dbReference type="Google" id="ProtNLM"/>
    </source>
</evidence>
<dbReference type="Pfam" id="PF00924">
    <property type="entry name" value="MS_channel_2nd"/>
    <property type="match status" value="1"/>
</dbReference>
<organism evidence="12 13">
    <name type="scientific">Arcobacter cloacae</name>
    <dbReference type="NCBI Taxonomy" id="1054034"/>
    <lineage>
        <taxon>Bacteria</taxon>
        <taxon>Pseudomonadati</taxon>
        <taxon>Campylobacterota</taxon>
        <taxon>Epsilonproteobacteria</taxon>
        <taxon>Campylobacterales</taxon>
        <taxon>Arcobacteraceae</taxon>
        <taxon>Arcobacter</taxon>
    </lineage>
</organism>
<dbReference type="EMBL" id="PDJZ01000011">
    <property type="protein sequence ID" value="RXJ83470.1"/>
    <property type="molecule type" value="Genomic_DNA"/>
</dbReference>
<dbReference type="GO" id="GO:0005886">
    <property type="term" value="C:plasma membrane"/>
    <property type="evidence" value="ECO:0007669"/>
    <property type="project" value="UniProtKB-SubCell"/>
</dbReference>
<feature type="transmembrane region" description="Helical" evidence="8">
    <location>
        <begin position="405"/>
        <end position="423"/>
    </location>
</feature>
<evidence type="ECO:0000256" key="6">
    <source>
        <dbReference type="ARBA" id="ARBA00023136"/>
    </source>
</evidence>
<evidence type="ECO:0000259" key="10">
    <source>
        <dbReference type="Pfam" id="PF21082"/>
    </source>
</evidence>
<dbReference type="Gene3D" id="3.30.70.100">
    <property type="match status" value="1"/>
</dbReference>
<evidence type="ECO:0000256" key="1">
    <source>
        <dbReference type="ARBA" id="ARBA00004651"/>
    </source>
</evidence>
<keyword evidence="6 8" id="KW-0472">Membrane</keyword>
<dbReference type="RefSeq" id="WP_128987079.1">
    <property type="nucleotide sequence ID" value="NZ_PDJZ01000011.1"/>
</dbReference>
<feature type="transmembrane region" description="Helical" evidence="8">
    <location>
        <begin position="380"/>
        <end position="399"/>
    </location>
</feature>
<keyword evidence="3" id="KW-1003">Cell membrane</keyword>
<feature type="transmembrane region" description="Helical" evidence="8">
    <location>
        <begin position="309"/>
        <end position="326"/>
    </location>
</feature>
<evidence type="ECO:0000259" key="11">
    <source>
        <dbReference type="Pfam" id="PF21088"/>
    </source>
</evidence>